<dbReference type="EMBL" id="SGSQ01000042">
    <property type="protein sequence ID" value="RZG43066.1"/>
    <property type="molecule type" value="Genomic_DNA"/>
</dbReference>
<feature type="region of interest" description="Disordered" evidence="1">
    <location>
        <begin position="591"/>
        <end position="679"/>
    </location>
</feature>
<dbReference type="AlphaFoldDB" id="A0A4Q7AEN8"/>
<dbReference type="RefSeq" id="WP_130168984.1">
    <property type="nucleotide sequence ID" value="NZ_SGSQ01000042.1"/>
</dbReference>
<evidence type="ECO:0000313" key="4">
    <source>
        <dbReference type="Proteomes" id="UP000293863"/>
    </source>
</evidence>
<keyword evidence="4" id="KW-1185">Reference proteome</keyword>
<dbReference type="Pfam" id="PF22783">
    <property type="entry name" value="BapA_N"/>
    <property type="match status" value="1"/>
</dbReference>
<feature type="compositionally biased region" description="Basic and acidic residues" evidence="1">
    <location>
        <begin position="505"/>
        <end position="518"/>
    </location>
</feature>
<accession>A0A4Q7AEN8</accession>
<feature type="domain" description="Biofilm-associated protein BapA-like prefix-like" evidence="2">
    <location>
        <begin position="1"/>
        <end position="118"/>
    </location>
</feature>
<dbReference type="PANTHER" id="PTHR34677">
    <property type="match status" value="1"/>
</dbReference>
<evidence type="ECO:0000256" key="1">
    <source>
        <dbReference type="SAM" id="MobiDB-lite"/>
    </source>
</evidence>
<comment type="caution">
    <text evidence="3">The sequence shown here is derived from an EMBL/GenBank/DDBJ whole genome shotgun (WGS) entry which is preliminary data.</text>
</comment>
<feature type="region of interest" description="Disordered" evidence="1">
    <location>
        <begin position="273"/>
        <end position="362"/>
    </location>
</feature>
<feature type="region of interest" description="Disordered" evidence="1">
    <location>
        <begin position="383"/>
        <end position="577"/>
    </location>
</feature>
<dbReference type="InterPro" id="IPR048051">
    <property type="entry name" value="BapA-like_prefix-like"/>
</dbReference>
<dbReference type="PANTHER" id="PTHR34677:SF3">
    <property type="entry name" value="BACTERIAL IG-LIKE DOMAIN-CONTAINING PROTEIN"/>
    <property type="match status" value="1"/>
</dbReference>
<feature type="compositionally biased region" description="Basic and acidic residues" evidence="1">
    <location>
        <begin position="611"/>
        <end position="624"/>
    </location>
</feature>
<evidence type="ECO:0000259" key="2">
    <source>
        <dbReference type="Pfam" id="PF22783"/>
    </source>
</evidence>
<sequence>MQDITVIDKVSLDKVNIGDSVIKLDKASIIQTKLHKEDVKEIVQEGNNLVIKLNNGEQITIENYFVKDAAGNTSDLVFEGTVCAFEQVVWENGAAGFKELTGLEELLPIVTGAGTGGVGPLPWVIGGIVAGGIGAAAGGSGGNGGAKKPAVLEAPKVEIENDKNNDGVLNKEEIGDATHINVIVTIPTGAVAGDTITVKDQNGKEYPHKLTQTDIDAGKVTVAVDIPAEGTDLKVTATIENAGGTSTESAPDRATVDTVPPTVSVTYDPSKGEFTVDFSDEPINPNTGKPFTPEEIKDLITSDPKNNLGPDTTVTVDPEDPTKFVVTPSPKDPSKDVTVEIPTGSYEDKGGNPGLEGTMTDDVVPPSVKVEITPDGKITVTFDPDVDPSTIDPNKDFVITDKDGNPLKDKDGNPVTVPPLTSTDGGITWTGKVPPNVDGEVKVEVPAGSYEDKTGNPGTGGDVTVPVDTAPPSVKVEITPNGDIKVTFDPDVDPSTIDPNTDIVITDKDGNPLKDKDGNPVTVPPLTSTDGGITWTGKVPPNVDGEVKVEVPAGSYDDKTGNPGTGGDVTVPVDTAPPSVKVEITPNGDIKVTFDPDVDPSTIDPNTDIVITDKDGNPLKDKDGNPVTVPPLTSTDGGITWTGKVPPNVDGEVKVEVPAGSYDDKTGNPGTGGDVTVPVETIPPSVKVEITPNGDIKVTFDPDVDPSTIDPNKDFVITDKDGNPLKDKDGNPVTVPPLTSIDGGITWTGKVPPNVDAEVKVEVPTGSYDDKTGNPGTGGEVTVPVDTA</sequence>
<reference evidence="3 4" key="1">
    <citation type="submission" date="2019-02" db="EMBL/GenBank/DDBJ databases">
        <title>The Batch Genome Submission of Acinetobacter spp. strains.</title>
        <authorList>
            <person name="Qin J."/>
            <person name="Hu Y."/>
            <person name="Ye H."/>
            <person name="Wei L."/>
            <person name="Feng Y."/>
            <person name="Zong Z."/>
        </authorList>
    </citation>
    <scope>NUCLEOTIDE SEQUENCE [LARGE SCALE GENOMIC DNA]</scope>
    <source>
        <strain evidence="3 4">WCHAW060049</strain>
    </source>
</reference>
<name>A0A4Q7AEN8_9GAMM</name>
<dbReference type="PROSITE" id="PS00018">
    <property type="entry name" value="EF_HAND_1"/>
    <property type="match status" value="1"/>
</dbReference>
<organism evidence="3 4">
    <name type="scientific">Acinetobacter wuhouensis</name>
    <dbReference type="NCBI Taxonomy" id="1879050"/>
    <lineage>
        <taxon>Bacteria</taxon>
        <taxon>Pseudomonadati</taxon>
        <taxon>Pseudomonadota</taxon>
        <taxon>Gammaproteobacteria</taxon>
        <taxon>Moraxellales</taxon>
        <taxon>Moraxellaceae</taxon>
        <taxon>Acinetobacter</taxon>
    </lineage>
</organism>
<protein>
    <submittedName>
        <fullName evidence="3">BapA prefix-like domain-containing protein</fullName>
    </submittedName>
</protein>
<feature type="non-terminal residue" evidence="3">
    <location>
        <position position="788"/>
    </location>
</feature>
<dbReference type="Proteomes" id="UP000293863">
    <property type="component" value="Unassembled WGS sequence"/>
</dbReference>
<gene>
    <name evidence="3" type="ORF">EXU28_18075</name>
</gene>
<dbReference type="InterPro" id="IPR018247">
    <property type="entry name" value="EF_Hand_1_Ca_BS"/>
</dbReference>
<evidence type="ECO:0000313" key="3">
    <source>
        <dbReference type="EMBL" id="RZG43066.1"/>
    </source>
</evidence>
<proteinExistence type="predicted"/>
<feature type="region of interest" description="Disordered" evidence="1">
    <location>
        <begin position="764"/>
        <end position="788"/>
    </location>
</feature>
<feature type="compositionally biased region" description="Basic and acidic residues" evidence="1">
    <location>
        <begin position="393"/>
        <end position="412"/>
    </location>
</feature>
<dbReference type="NCBIfam" id="NF033677">
    <property type="entry name" value="biofilm_BapA_N"/>
    <property type="match status" value="1"/>
</dbReference>